<comment type="caution">
    <text evidence="2">The sequence shown here is derived from an EMBL/GenBank/DDBJ whole genome shotgun (WGS) entry which is preliminary data.</text>
</comment>
<keyword evidence="1" id="KW-0472">Membrane</keyword>
<name>A0A2W7NRZ5_9BACT</name>
<feature type="transmembrane region" description="Helical" evidence="1">
    <location>
        <begin position="374"/>
        <end position="394"/>
    </location>
</feature>
<accession>A0A2W7NRZ5</accession>
<protein>
    <recommendedName>
        <fullName evidence="4">DUF3999 domain-containing protein</fullName>
    </recommendedName>
</protein>
<dbReference type="Proteomes" id="UP000249239">
    <property type="component" value="Unassembled WGS sequence"/>
</dbReference>
<evidence type="ECO:0000313" key="2">
    <source>
        <dbReference type="EMBL" id="PZX19394.1"/>
    </source>
</evidence>
<gene>
    <name evidence="2" type="ORF">LX69_00661</name>
</gene>
<evidence type="ECO:0008006" key="4">
    <source>
        <dbReference type="Google" id="ProtNLM"/>
    </source>
</evidence>
<evidence type="ECO:0000256" key="1">
    <source>
        <dbReference type="SAM" id="Phobius"/>
    </source>
</evidence>
<reference evidence="2 3" key="1">
    <citation type="submission" date="2018-06" db="EMBL/GenBank/DDBJ databases">
        <title>Genomic Encyclopedia of Archaeal and Bacterial Type Strains, Phase II (KMG-II): from individual species to whole genera.</title>
        <authorList>
            <person name="Goeker M."/>
        </authorList>
    </citation>
    <scope>NUCLEOTIDE SEQUENCE [LARGE SCALE GENOMIC DNA]</scope>
    <source>
        <strain evidence="2 3">DSM 6779</strain>
    </source>
</reference>
<keyword evidence="1" id="KW-1133">Transmembrane helix</keyword>
<organism evidence="2 3">
    <name type="scientific">Breznakibacter xylanolyticus</name>
    <dbReference type="NCBI Taxonomy" id="990"/>
    <lineage>
        <taxon>Bacteria</taxon>
        <taxon>Pseudomonadati</taxon>
        <taxon>Bacteroidota</taxon>
        <taxon>Bacteroidia</taxon>
        <taxon>Marinilabiliales</taxon>
        <taxon>Marinilabiliaceae</taxon>
        <taxon>Breznakibacter</taxon>
    </lineage>
</organism>
<dbReference type="AlphaFoldDB" id="A0A2W7NRZ5"/>
<proteinExistence type="predicted"/>
<keyword evidence="3" id="KW-1185">Reference proteome</keyword>
<dbReference type="EMBL" id="QKZK01000004">
    <property type="protein sequence ID" value="PZX19394.1"/>
    <property type="molecule type" value="Genomic_DNA"/>
</dbReference>
<sequence length="398" mass="45317">MMAGCLLSMGAWAQNRVSHFSTVDSSGFYKIELPRDGVGLMAPDYCNMRILNQQGREVPYKPLSERAPYQTADFMTLPLVEQQMLPDSVTILVFHNADQRRIDHLALQIGNAGVEKQMRLTGSNDRVTWFSVRENAMFSTVSNPDDVSQMKLIDCPLVNYAWLRLEIDDRRTSPVNVMRGGIYLTRSEMPVVPCDTLPLRMSCTEDASAKTTRVQVLFDGTHWLDRVEVQVQAPPFFRREVDFYVIERDTAAILRERYHMGAVFASGEPIVMYPASVRGDGFALVIANKDNPPLEVTHISVFQKKRYLLAWLEQDDSCSLVFGNQYTRAPDYDIQHFNARNDALLPVVMAQPPMLLPNEVKPPVKPSFFKDERFIWAAIVLVMALLGYFTYVLMKEKS</sequence>
<keyword evidence="1" id="KW-0812">Transmembrane</keyword>
<evidence type="ECO:0000313" key="3">
    <source>
        <dbReference type="Proteomes" id="UP000249239"/>
    </source>
</evidence>